<protein>
    <recommendedName>
        <fullName evidence="2">DUF6752 domain-containing protein</fullName>
    </recommendedName>
</protein>
<comment type="caution">
    <text evidence="3">The sequence shown here is derived from an EMBL/GenBank/DDBJ whole genome shotgun (WGS) entry which is preliminary data.</text>
</comment>
<keyword evidence="1" id="KW-0175">Coiled coil</keyword>
<evidence type="ECO:0000256" key="1">
    <source>
        <dbReference type="SAM" id="Coils"/>
    </source>
</evidence>
<reference evidence="3 4" key="1">
    <citation type="journal article" date="2018" name="J. Microbiol.">
        <title>Leifsonia flava sp. nov., a novel actinobacterium isolated from the rhizosphere of Aquilegia viridiflora.</title>
        <authorList>
            <person name="Cai Y."/>
            <person name="Tao W.Z."/>
            <person name="Ma Y.J."/>
            <person name="Cheng J."/>
            <person name="Zhang M.Y."/>
            <person name="Zhang Y.X."/>
        </authorList>
    </citation>
    <scope>NUCLEOTIDE SEQUENCE [LARGE SCALE GENOMIC DNA]</scope>
    <source>
        <strain evidence="3 4">SYP-B2174</strain>
    </source>
</reference>
<dbReference type="AlphaFoldDB" id="A0A4Y9QWA0"/>
<organism evidence="3 4">
    <name type="scientific">Orlajensenia leifsoniae</name>
    <dbReference type="NCBI Taxonomy" id="2561933"/>
    <lineage>
        <taxon>Bacteria</taxon>
        <taxon>Bacillati</taxon>
        <taxon>Actinomycetota</taxon>
        <taxon>Actinomycetes</taxon>
        <taxon>Micrococcales</taxon>
        <taxon>Microbacteriaceae</taxon>
        <taxon>Orlajensenia</taxon>
    </lineage>
</organism>
<evidence type="ECO:0000313" key="4">
    <source>
        <dbReference type="Proteomes" id="UP000298127"/>
    </source>
</evidence>
<dbReference type="EMBL" id="SPQZ01000005">
    <property type="protein sequence ID" value="TFV96497.1"/>
    <property type="molecule type" value="Genomic_DNA"/>
</dbReference>
<evidence type="ECO:0000313" key="3">
    <source>
        <dbReference type="EMBL" id="TFV96497.1"/>
    </source>
</evidence>
<dbReference type="Proteomes" id="UP000298127">
    <property type="component" value="Unassembled WGS sequence"/>
</dbReference>
<feature type="domain" description="DUF6752" evidence="2">
    <location>
        <begin position="37"/>
        <end position="70"/>
    </location>
</feature>
<evidence type="ECO:0000259" key="2">
    <source>
        <dbReference type="Pfam" id="PF20537"/>
    </source>
</evidence>
<name>A0A4Y9QWA0_9MICO</name>
<gene>
    <name evidence="3" type="ORF">E4M00_14390</name>
</gene>
<proteinExistence type="predicted"/>
<sequence>MKDRTKKRMIRMGWKMSPETMAAMEEVHAFREEVAELRRTVADLKREVDESRRDSLRIAELTDLVVQALADARSQESRP</sequence>
<keyword evidence="4" id="KW-1185">Reference proteome</keyword>
<feature type="coiled-coil region" evidence="1">
    <location>
        <begin position="27"/>
        <end position="54"/>
    </location>
</feature>
<accession>A0A4Y9QWA0</accession>
<dbReference type="InterPro" id="IPR046640">
    <property type="entry name" value="DUF6752"/>
</dbReference>
<dbReference type="RefSeq" id="WP_135121177.1">
    <property type="nucleotide sequence ID" value="NZ_SPQZ01000005.1"/>
</dbReference>
<dbReference type="Pfam" id="PF20537">
    <property type="entry name" value="DUF6752"/>
    <property type="match status" value="1"/>
</dbReference>